<organism evidence="6 7">
    <name type="scientific">Aquamicrobium aerolatum DSM 21857</name>
    <dbReference type="NCBI Taxonomy" id="1121003"/>
    <lineage>
        <taxon>Bacteria</taxon>
        <taxon>Pseudomonadati</taxon>
        <taxon>Pseudomonadota</taxon>
        <taxon>Alphaproteobacteria</taxon>
        <taxon>Hyphomicrobiales</taxon>
        <taxon>Phyllobacteriaceae</taxon>
        <taxon>Aerobium</taxon>
    </lineage>
</organism>
<keyword evidence="3 4" id="KW-0732">Signal</keyword>
<protein>
    <submittedName>
        <fullName evidence="6">Peptide/nickel transport system substrate-binding protein</fullName>
    </submittedName>
</protein>
<feature type="signal peptide" evidence="4">
    <location>
        <begin position="1"/>
        <end position="29"/>
    </location>
</feature>
<dbReference type="RefSeq" id="WP_091518325.1">
    <property type="nucleotide sequence ID" value="NZ_FORF01000002.1"/>
</dbReference>
<proteinExistence type="inferred from homology"/>
<comment type="subcellular location">
    <subcellularLocation>
        <location evidence="1">Periplasm</location>
    </subcellularLocation>
</comment>
<dbReference type="EMBL" id="FORF01000002">
    <property type="protein sequence ID" value="SFI46732.1"/>
    <property type="molecule type" value="Genomic_DNA"/>
</dbReference>
<comment type="similarity">
    <text evidence="2">Belongs to the bacterial solute-binding protein 5 family.</text>
</comment>
<dbReference type="InterPro" id="IPR030678">
    <property type="entry name" value="Peptide/Ni-bd"/>
</dbReference>
<dbReference type="SUPFAM" id="SSF53850">
    <property type="entry name" value="Periplasmic binding protein-like II"/>
    <property type="match status" value="1"/>
</dbReference>
<evidence type="ECO:0000256" key="3">
    <source>
        <dbReference type="ARBA" id="ARBA00022729"/>
    </source>
</evidence>
<dbReference type="GO" id="GO:0030288">
    <property type="term" value="C:outer membrane-bounded periplasmic space"/>
    <property type="evidence" value="ECO:0007669"/>
    <property type="project" value="UniProtKB-ARBA"/>
</dbReference>
<dbReference type="InterPro" id="IPR000914">
    <property type="entry name" value="SBP_5_dom"/>
</dbReference>
<evidence type="ECO:0000259" key="5">
    <source>
        <dbReference type="Pfam" id="PF00496"/>
    </source>
</evidence>
<dbReference type="GO" id="GO:0043190">
    <property type="term" value="C:ATP-binding cassette (ABC) transporter complex"/>
    <property type="evidence" value="ECO:0007669"/>
    <property type="project" value="InterPro"/>
</dbReference>
<evidence type="ECO:0000313" key="6">
    <source>
        <dbReference type="EMBL" id="SFI46732.1"/>
    </source>
</evidence>
<gene>
    <name evidence="6" type="ORF">SAMN03080618_00567</name>
</gene>
<evidence type="ECO:0000256" key="1">
    <source>
        <dbReference type="ARBA" id="ARBA00004418"/>
    </source>
</evidence>
<name>A0A1I3IFN6_9HYPH</name>
<evidence type="ECO:0000313" key="7">
    <source>
        <dbReference type="Proteomes" id="UP000242763"/>
    </source>
</evidence>
<dbReference type="Gene3D" id="3.10.105.10">
    <property type="entry name" value="Dipeptide-binding Protein, Domain 3"/>
    <property type="match status" value="1"/>
</dbReference>
<evidence type="ECO:0000256" key="2">
    <source>
        <dbReference type="ARBA" id="ARBA00005695"/>
    </source>
</evidence>
<dbReference type="Proteomes" id="UP000242763">
    <property type="component" value="Unassembled WGS sequence"/>
</dbReference>
<dbReference type="PIRSF" id="PIRSF002741">
    <property type="entry name" value="MppA"/>
    <property type="match status" value="1"/>
</dbReference>
<evidence type="ECO:0000256" key="4">
    <source>
        <dbReference type="SAM" id="SignalP"/>
    </source>
</evidence>
<reference evidence="7" key="1">
    <citation type="submission" date="2016-10" db="EMBL/GenBank/DDBJ databases">
        <authorList>
            <person name="Varghese N."/>
            <person name="Submissions S."/>
        </authorList>
    </citation>
    <scope>NUCLEOTIDE SEQUENCE [LARGE SCALE GENOMIC DNA]</scope>
    <source>
        <strain evidence="7">DSM 21857</strain>
    </source>
</reference>
<feature type="domain" description="Solute-binding protein family 5" evidence="5">
    <location>
        <begin position="77"/>
        <end position="433"/>
    </location>
</feature>
<feature type="chain" id="PRO_5017274745" evidence="4">
    <location>
        <begin position="30"/>
        <end position="511"/>
    </location>
</feature>
<dbReference type="PANTHER" id="PTHR30290">
    <property type="entry name" value="PERIPLASMIC BINDING COMPONENT OF ABC TRANSPORTER"/>
    <property type="match status" value="1"/>
</dbReference>
<dbReference type="GO" id="GO:0015833">
    <property type="term" value="P:peptide transport"/>
    <property type="evidence" value="ECO:0007669"/>
    <property type="project" value="TreeGrafter"/>
</dbReference>
<sequence>MMKIRKYSRILGFCAALAGATAMTAPAMAGPEDQSITIGMGEDFPTLDAYINTARDGVVISMHVFDNLIYRNPKTFEYEPLLATSWEYIDDKTLEFKLREGVTFHDGSPLTAEDVAFTFNYWADPANGARVQASVSWIDRTEVVDDYTVRIHSKTPAPAALEFVAGSLPVYPSDYFQKVGAKEFGQKPIAAGPYKVESFGDGLVKLVAHEGYYEGGAKRTPSIKTVNWRIIPDTATRIAEVIGGGVDWVWNVPSDQVEQLEVVPTLDVSLASTLRIAMVTLDAAGRTGEGNPLTDVRVRRAVNHAIDRETIVANLVGGDGQVINVPCHPVQFGCDQDAAVVYDYNPEKAKELLAEAGYADGFSVKLGSYRDRARAEAVQSYLAAVGIKADLEVLQASPSFSSWREGKIGMWYGDWGSQSLADSSASIGSMFDGSSNDGARNEKVSALAKEAASVMNPDERKAKYAEAIKIITEEAYWVPMHTIVMGYAYSNTLAFEPTLDELPRFYDASWK</sequence>
<dbReference type="InterPro" id="IPR039424">
    <property type="entry name" value="SBP_5"/>
</dbReference>
<dbReference type="GO" id="GO:1904680">
    <property type="term" value="F:peptide transmembrane transporter activity"/>
    <property type="evidence" value="ECO:0007669"/>
    <property type="project" value="TreeGrafter"/>
</dbReference>
<dbReference type="AlphaFoldDB" id="A0A1I3IFN6"/>
<dbReference type="PANTHER" id="PTHR30290:SF38">
    <property type="entry name" value="D,D-DIPEPTIDE-BINDING PERIPLASMIC PROTEIN DDPA-RELATED"/>
    <property type="match status" value="1"/>
</dbReference>
<dbReference type="Gene3D" id="3.40.190.10">
    <property type="entry name" value="Periplasmic binding protein-like II"/>
    <property type="match status" value="1"/>
</dbReference>
<keyword evidence="7" id="KW-1185">Reference proteome</keyword>
<dbReference type="CDD" id="cd08515">
    <property type="entry name" value="PBP2_NikA_DppA_OppA_like_10"/>
    <property type="match status" value="1"/>
</dbReference>
<accession>A0A1I3IFN6</accession>
<dbReference type="STRING" id="1121003.SAMN03080618_00567"/>
<dbReference type="OrthoDB" id="9803988at2"/>
<dbReference type="Pfam" id="PF00496">
    <property type="entry name" value="SBP_bac_5"/>
    <property type="match status" value="1"/>
</dbReference>